<dbReference type="InterPro" id="IPR014353">
    <property type="entry name" value="Membr-bd_ADH_cyt_c"/>
</dbReference>
<feature type="binding site" description="axial binding residue" evidence="10">
    <location>
        <position position="108"/>
    </location>
    <ligand>
        <name>heme c</name>
        <dbReference type="ChEBI" id="CHEBI:61717"/>
        <label>1</label>
    </ligand>
    <ligandPart>
        <name>Fe</name>
        <dbReference type="ChEBI" id="CHEBI:18248"/>
    </ligandPart>
</feature>
<dbReference type="SUPFAM" id="SSF46626">
    <property type="entry name" value="Cytochrome c"/>
    <property type="match status" value="3"/>
</dbReference>
<accession>A0A6N3T3D3</accession>
<comment type="cofactor">
    <cofactor evidence="9">
        <name>heme c</name>
        <dbReference type="ChEBI" id="CHEBI:61717"/>
    </cofactor>
    <text evidence="9">Binds 3 heme c groups covalently per subunit.</text>
</comment>
<dbReference type="Proteomes" id="UP000321104">
    <property type="component" value="Unassembled WGS sequence"/>
</dbReference>
<keyword evidence="5 12" id="KW-0732">Signal</keyword>
<dbReference type="GO" id="GO:0020037">
    <property type="term" value="F:heme binding"/>
    <property type="evidence" value="ECO:0007669"/>
    <property type="project" value="InterPro"/>
</dbReference>
<evidence type="ECO:0000256" key="12">
    <source>
        <dbReference type="SAM" id="SignalP"/>
    </source>
</evidence>
<feature type="domain" description="Cytochrome c" evidence="13">
    <location>
        <begin position="90"/>
        <end position="193"/>
    </location>
</feature>
<dbReference type="Gene3D" id="1.10.760.10">
    <property type="entry name" value="Cytochrome c-like domain"/>
    <property type="match status" value="3"/>
</dbReference>
<feature type="signal peptide" evidence="12">
    <location>
        <begin position="1"/>
        <end position="31"/>
    </location>
</feature>
<feature type="binding site" description="covalent" evidence="9">
    <location>
        <position position="395"/>
    </location>
    <ligand>
        <name>heme c</name>
        <dbReference type="ChEBI" id="CHEBI:61717"/>
        <label>3</label>
    </ligand>
</feature>
<feature type="compositionally biased region" description="Low complexity" evidence="11">
    <location>
        <begin position="37"/>
        <end position="69"/>
    </location>
</feature>
<comment type="subcellular location">
    <subcellularLocation>
        <location evidence="1">Cell membrane</location>
    </subcellularLocation>
</comment>
<dbReference type="InterPro" id="IPR051459">
    <property type="entry name" value="Cytochrome_c-type_DH"/>
</dbReference>
<evidence type="ECO:0000256" key="9">
    <source>
        <dbReference type="PIRSR" id="PIRSR000018-50"/>
    </source>
</evidence>
<evidence type="ECO:0000256" key="6">
    <source>
        <dbReference type="ARBA" id="ARBA00022737"/>
    </source>
</evidence>
<reference evidence="15 17" key="2">
    <citation type="submission" date="2019-07" db="EMBL/GenBank/DDBJ databases">
        <title>Whole genome shotgun sequence of Acetobacter indonesiensis NBRC 16471.</title>
        <authorList>
            <person name="Hosoyama A."/>
            <person name="Uohara A."/>
            <person name="Ohji S."/>
            <person name="Ichikawa N."/>
        </authorList>
    </citation>
    <scope>NUCLEOTIDE SEQUENCE [LARGE SCALE GENOMIC DNA]</scope>
    <source>
        <strain evidence="15 17">NBRC 16471</strain>
    </source>
</reference>
<dbReference type="PIRSF" id="PIRSF000018">
    <property type="entry name" value="Mb_ADH_cyt_c"/>
    <property type="match status" value="1"/>
</dbReference>
<keyword evidence="2" id="KW-1003">Cell membrane</keyword>
<organism evidence="15 17">
    <name type="scientific">Acetobacter indonesiensis</name>
    <dbReference type="NCBI Taxonomy" id="104101"/>
    <lineage>
        <taxon>Bacteria</taxon>
        <taxon>Pseudomonadati</taxon>
        <taxon>Pseudomonadota</taxon>
        <taxon>Alphaproteobacteria</taxon>
        <taxon>Acetobacterales</taxon>
        <taxon>Acetobacteraceae</taxon>
        <taxon>Acetobacter</taxon>
    </lineage>
</organism>
<dbReference type="InterPro" id="IPR036909">
    <property type="entry name" value="Cyt_c-like_dom_sf"/>
</dbReference>
<keyword evidence="4 10" id="KW-0479">Metal-binding</keyword>
<feature type="binding site" description="covalent" evidence="9">
    <location>
        <position position="392"/>
    </location>
    <ligand>
        <name>heme c</name>
        <dbReference type="ChEBI" id="CHEBI:61717"/>
        <label>3</label>
    </ligand>
</feature>
<dbReference type="GO" id="GO:0009055">
    <property type="term" value="F:electron transfer activity"/>
    <property type="evidence" value="ECO:0007669"/>
    <property type="project" value="InterPro"/>
</dbReference>
<evidence type="ECO:0000259" key="13">
    <source>
        <dbReference type="PROSITE" id="PS51007"/>
    </source>
</evidence>
<evidence type="ECO:0000256" key="4">
    <source>
        <dbReference type="ARBA" id="ARBA00022723"/>
    </source>
</evidence>
<proteinExistence type="predicted"/>
<feature type="binding site" description="axial binding residue" evidence="10">
    <location>
        <position position="255"/>
    </location>
    <ligand>
        <name>heme c</name>
        <dbReference type="ChEBI" id="CHEBI:61717"/>
        <label>2</label>
    </ligand>
    <ligandPart>
        <name>Fe</name>
        <dbReference type="ChEBI" id="CHEBI:18248"/>
    </ligandPart>
</feature>
<comment type="caution">
    <text evidence="15">The sequence shown here is derived from an EMBL/GenBank/DDBJ whole genome shotgun (WGS) entry which is preliminary data.</text>
</comment>
<evidence type="ECO:0000313" key="14">
    <source>
        <dbReference type="EMBL" id="GAN64081.1"/>
    </source>
</evidence>
<evidence type="ECO:0000313" key="17">
    <source>
        <dbReference type="Proteomes" id="UP000321104"/>
    </source>
</evidence>
<evidence type="ECO:0000256" key="5">
    <source>
        <dbReference type="ARBA" id="ARBA00022729"/>
    </source>
</evidence>
<dbReference type="GO" id="GO:0016614">
    <property type="term" value="F:oxidoreductase activity, acting on CH-OH group of donors"/>
    <property type="evidence" value="ECO:0007669"/>
    <property type="project" value="InterPro"/>
</dbReference>
<keyword evidence="3 9" id="KW-0349">Heme</keyword>
<evidence type="ECO:0000256" key="7">
    <source>
        <dbReference type="ARBA" id="ARBA00023004"/>
    </source>
</evidence>
<feature type="binding site" description="covalent" evidence="9">
    <location>
        <position position="251"/>
    </location>
    <ligand>
        <name>heme c</name>
        <dbReference type="ChEBI" id="CHEBI:61717"/>
        <label>2</label>
    </ligand>
</feature>
<feature type="binding site" description="covalent" evidence="9">
    <location>
        <position position="254"/>
    </location>
    <ligand>
        <name>heme c</name>
        <dbReference type="ChEBI" id="CHEBI:61717"/>
        <label>2</label>
    </ligand>
</feature>
<evidence type="ECO:0000256" key="1">
    <source>
        <dbReference type="ARBA" id="ARBA00004236"/>
    </source>
</evidence>
<dbReference type="GO" id="GO:0005886">
    <property type="term" value="C:plasma membrane"/>
    <property type="evidence" value="ECO:0007669"/>
    <property type="project" value="UniProtKB-SubCell"/>
</dbReference>
<evidence type="ECO:0000256" key="2">
    <source>
        <dbReference type="ARBA" id="ARBA00022475"/>
    </source>
</evidence>
<dbReference type="Proteomes" id="UP000032673">
    <property type="component" value="Unassembled WGS sequence"/>
</dbReference>
<dbReference type="PANTHER" id="PTHR35008:SF8">
    <property type="entry name" value="ALCOHOL DEHYDROGENASE CYTOCHROME C SUBUNIT"/>
    <property type="match status" value="1"/>
</dbReference>
<sequence>MLDFRKTLSALLVSSALSVGALSCEAIAAHAQNAAPAATPTPEATSTPAPTSAPVATQAAQPVASPSATGTNPAVTPAANGMASAQSDAAVMERGAYIATAADCVACHTKLGGQPFAGGLKIATPMGDVVSTNITPDADHGIGKYTEQEFEQAVRHGVRRDGAYLYPVMPYVSYAGMTDQDVHALYVWFMHGVKPIATAPKPTELTFPANVRSAMAAWNFVTTKEQPESGDSATYDPLRRGKYLANALEHCGTCHTPRNFMLSEKQDRYLAGGPLSGWYAPNITSSKTAGIGNWSEDDLVAYLQTGHAKARAQAAGPMGEAVEHSTSRLTDKDLHALAAYILQVPAMEDDLEHKPRESFGHAVDLPDLRDKVPTRIDDLSEMDGAHLYDANCAACHSRNGAGTRDQYAPSLFNNTTVGSARPDNLIMTILHGVNRQTAAGHAGMPAFDGHSDVQRLSDSEIAKLVTYIMTTFGSGDPHVTADQVSHFRKNF</sequence>
<dbReference type="AlphaFoldDB" id="A0A6N3T3D3"/>
<feature type="binding site" description="covalent" evidence="9">
    <location>
        <position position="107"/>
    </location>
    <ligand>
        <name>heme c</name>
        <dbReference type="ChEBI" id="CHEBI:61717"/>
        <label>1</label>
    </ligand>
</feature>
<evidence type="ECO:0000256" key="8">
    <source>
        <dbReference type="ARBA" id="ARBA00023136"/>
    </source>
</evidence>
<dbReference type="EMBL" id="BAMW01000050">
    <property type="protein sequence ID" value="GAN64081.1"/>
    <property type="molecule type" value="Genomic_DNA"/>
</dbReference>
<gene>
    <name evidence="14" type="ORF">Abin_053_050</name>
    <name evidence="15" type="ORF">AIN02nite_18060</name>
</gene>
<evidence type="ECO:0000313" key="16">
    <source>
        <dbReference type="Proteomes" id="UP000032673"/>
    </source>
</evidence>
<keyword evidence="6" id="KW-0677">Repeat</keyword>
<feature type="domain" description="Cytochrome c" evidence="13">
    <location>
        <begin position="236"/>
        <end position="345"/>
    </location>
</feature>
<dbReference type="PANTHER" id="PTHR35008">
    <property type="entry name" value="BLL4482 PROTEIN-RELATED"/>
    <property type="match status" value="1"/>
</dbReference>
<dbReference type="GO" id="GO:0005506">
    <property type="term" value="F:iron ion binding"/>
    <property type="evidence" value="ECO:0007669"/>
    <property type="project" value="InterPro"/>
</dbReference>
<evidence type="ECO:0000256" key="3">
    <source>
        <dbReference type="ARBA" id="ARBA00022617"/>
    </source>
</evidence>
<dbReference type="RefSeq" id="WP_255319331.1">
    <property type="nucleotide sequence ID" value="NZ_BAMW01000050.1"/>
</dbReference>
<dbReference type="EMBL" id="BJXQ01000009">
    <property type="protein sequence ID" value="GEN03781.1"/>
    <property type="molecule type" value="Genomic_DNA"/>
</dbReference>
<evidence type="ECO:0000313" key="15">
    <source>
        <dbReference type="EMBL" id="GEN03781.1"/>
    </source>
</evidence>
<dbReference type="Pfam" id="PF00034">
    <property type="entry name" value="Cytochrom_C"/>
    <property type="match status" value="1"/>
</dbReference>
<keyword evidence="8" id="KW-0472">Membrane</keyword>
<name>A0A6N3T3D3_9PROT</name>
<evidence type="ECO:0000256" key="10">
    <source>
        <dbReference type="PIRSR" id="PIRSR000018-51"/>
    </source>
</evidence>
<dbReference type="PROSITE" id="PS51007">
    <property type="entry name" value="CYTC"/>
    <property type="match status" value="3"/>
</dbReference>
<feature type="chain" id="PRO_5026994650" evidence="12">
    <location>
        <begin position="32"/>
        <end position="491"/>
    </location>
</feature>
<protein>
    <submittedName>
        <fullName evidence="14 15">Cytochrome c</fullName>
    </submittedName>
</protein>
<feature type="binding site" description="axial binding residue" evidence="10">
    <location>
        <position position="396"/>
    </location>
    <ligand>
        <name>heme c</name>
        <dbReference type="ChEBI" id="CHEBI:61717"/>
        <label>3</label>
    </ligand>
    <ligandPart>
        <name>Fe</name>
        <dbReference type="ChEBI" id="CHEBI:18248"/>
    </ligandPart>
</feature>
<feature type="domain" description="Cytochrome c" evidence="13">
    <location>
        <begin position="379"/>
        <end position="472"/>
    </location>
</feature>
<feature type="binding site" description="covalent" evidence="9">
    <location>
        <position position="104"/>
    </location>
    <ligand>
        <name>heme c</name>
        <dbReference type="ChEBI" id="CHEBI:61717"/>
        <label>1</label>
    </ligand>
</feature>
<keyword evidence="16" id="KW-1185">Reference proteome</keyword>
<evidence type="ECO:0000256" key="11">
    <source>
        <dbReference type="SAM" id="MobiDB-lite"/>
    </source>
</evidence>
<dbReference type="PROSITE" id="PS51257">
    <property type="entry name" value="PROKAR_LIPOPROTEIN"/>
    <property type="match status" value="1"/>
</dbReference>
<feature type="region of interest" description="Disordered" evidence="11">
    <location>
        <begin position="37"/>
        <end position="75"/>
    </location>
</feature>
<reference evidence="14 16" key="1">
    <citation type="submission" date="2012-11" db="EMBL/GenBank/DDBJ databases">
        <title>Whole genome sequence of Acetobacter indonesiensis 5H-1.</title>
        <authorList>
            <person name="Azuma Y."/>
            <person name="Higashiura N."/>
            <person name="Hirakawa H."/>
            <person name="Matsushita K."/>
        </authorList>
    </citation>
    <scope>NUCLEOTIDE SEQUENCE [LARGE SCALE GENOMIC DNA]</scope>
    <source>
        <strain evidence="14 16">5H-1</strain>
    </source>
</reference>
<keyword evidence="7 10" id="KW-0408">Iron</keyword>
<dbReference type="InterPro" id="IPR009056">
    <property type="entry name" value="Cyt_c-like_dom"/>
</dbReference>